<dbReference type="KEGG" id="mmac:MSMAC_0823"/>
<dbReference type="Gene3D" id="2.130.10.10">
    <property type="entry name" value="YVTN repeat-like/Quinoprotein amine dehydrogenase"/>
    <property type="match status" value="2"/>
</dbReference>
<gene>
    <name evidence="2" type="ORF">MSMAC_0823</name>
</gene>
<dbReference type="EMBL" id="CP009514">
    <property type="protein sequence ID" value="AKB70713.1"/>
    <property type="molecule type" value="Genomic_DNA"/>
</dbReference>
<dbReference type="InterPro" id="IPR015943">
    <property type="entry name" value="WD40/YVTN_repeat-like_dom_sf"/>
</dbReference>
<dbReference type="Proteomes" id="UP000033071">
    <property type="component" value="Chromosome"/>
</dbReference>
<dbReference type="SMART" id="SM00564">
    <property type="entry name" value="PQQ"/>
    <property type="match status" value="6"/>
</dbReference>
<reference evidence="2 3" key="1">
    <citation type="submission" date="2014-07" db="EMBL/GenBank/DDBJ databases">
        <title>Methanogenic archaea and the global carbon cycle.</title>
        <authorList>
            <person name="Henriksen J.R."/>
            <person name="Luke J."/>
            <person name="Reinhart S."/>
            <person name="Benedict M.N."/>
            <person name="Youngblut N.D."/>
            <person name="Metcalf M.E."/>
            <person name="Whitaker R.J."/>
            <person name="Metcalf W.W."/>
        </authorList>
    </citation>
    <scope>NUCLEOTIDE SEQUENCE [LARGE SCALE GENOMIC DNA]</scope>
    <source>
        <strain evidence="2 3">C16</strain>
    </source>
</reference>
<protein>
    <submittedName>
        <fullName evidence="2">Cell surface protein</fullName>
    </submittedName>
</protein>
<dbReference type="Pfam" id="PF13360">
    <property type="entry name" value="PQQ_2"/>
    <property type="match status" value="1"/>
</dbReference>
<name>A0A0E3RXR7_METMZ</name>
<dbReference type="SUPFAM" id="SSF50998">
    <property type="entry name" value="Quinoprotein alcohol dehydrogenase-like"/>
    <property type="match status" value="1"/>
</dbReference>
<accession>A0A0E3RXR7</accession>
<dbReference type="InterPro" id="IPR002372">
    <property type="entry name" value="PQQ_rpt_dom"/>
</dbReference>
<feature type="domain" description="Pyrrolo-quinoline quinone repeat" evidence="1">
    <location>
        <begin position="97"/>
        <end position="293"/>
    </location>
</feature>
<evidence type="ECO:0000313" key="3">
    <source>
        <dbReference type="Proteomes" id="UP000033071"/>
    </source>
</evidence>
<evidence type="ECO:0000313" key="2">
    <source>
        <dbReference type="EMBL" id="AKB70713.1"/>
    </source>
</evidence>
<dbReference type="GeneID" id="24880714"/>
<dbReference type="HOGENOM" id="CLU_035295_0_0_2"/>
<sequence>MNIKKIPDRWIVNYMKRNTTALTLLLCIVTLVVMSTTACASDFPTFQHDNYHSGITTDAAPTTANLDWATNVGAGGWAGFDTAPVVGGDKVFGVYYNGSVFAFNKTTGNVVWQNTQIGGDGYFELATPAYNNGVLYVALSRGNTSTTTGIHALWANNGSVKWTTPNITDEQTNTPVVYDNGYVYFGTVNMTGVSNSDKGTYYCYNANNGNQVWSRDTTTGGGYYGAGAAVIGDYLVYGDDASYLVSVNKNTGTLVQSLDVSSTYGVTVGEIRSSITYNATTGRIYFTSKGGYCYALGFNANNGTFNTGDKWCTNLGAQSTSTPAVYNGKVYVGQSPYNNYGLRILNETNGTILGGYQTYAAVQSSPVLSVNPVTGNCYVYFTTNNEEGYVYCVNSTGNLVWTAKPTGSTYTLQGIAISDGYLYFGNDNSYMYGYYLT</sequence>
<proteinExistence type="predicted"/>
<dbReference type="InterPro" id="IPR018391">
    <property type="entry name" value="PQQ_b-propeller_rpt"/>
</dbReference>
<dbReference type="InterPro" id="IPR011047">
    <property type="entry name" value="Quinoprotein_ADH-like_sf"/>
</dbReference>
<organism evidence="2 3">
    <name type="scientific">Methanosarcina mazei C16</name>
    <dbReference type="NCBI Taxonomy" id="1434113"/>
    <lineage>
        <taxon>Archaea</taxon>
        <taxon>Methanobacteriati</taxon>
        <taxon>Methanobacteriota</taxon>
        <taxon>Stenosarchaea group</taxon>
        <taxon>Methanomicrobia</taxon>
        <taxon>Methanosarcinales</taxon>
        <taxon>Methanosarcinaceae</taxon>
        <taxon>Methanosarcina</taxon>
    </lineage>
</organism>
<dbReference type="PATRIC" id="fig|1434113.4.peg.1032"/>
<dbReference type="PANTHER" id="PTHR34512">
    <property type="entry name" value="CELL SURFACE PROTEIN"/>
    <property type="match status" value="1"/>
</dbReference>
<dbReference type="RefSeq" id="WP_052735605.1">
    <property type="nucleotide sequence ID" value="NZ_CP009514.1"/>
</dbReference>
<dbReference type="PANTHER" id="PTHR34512:SF30">
    <property type="entry name" value="OUTER MEMBRANE PROTEIN ASSEMBLY FACTOR BAMB"/>
    <property type="match status" value="1"/>
</dbReference>
<evidence type="ECO:0000259" key="1">
    <source>
        <dbReference type="Pfam" id="PF13360"/>
    </source>
</evidence>
<dbReference type="AlphaFoldDB" id="A0A0E3RXR7"/>